<feature type="region of interest" description="Disordered" evidence="1">
    <location>
        <begin position="1"/>
        <end position="121"/>
    </location>
</feature>
<reference evidence="2" key="1">
    <citation type="submission" date="2019-06" db="EMBL/GenBank/DDBJ databases">
        <authorList>
            <person name="Zheng W."/>
        </authorList>
    </citation>
    <scope>NUCLEOTIDE SEQUENCE</scope>
    <source>
        <strain evidence="2">QDHG01</strain>
    </source>
</reference>
<protein>
    <submittedName>
        <fullName evidence="2">Uncharacterized protein</fullName>
    </submittedName>
</protein>
<proteinExistence type="predicted"/>
<evidence type="ECO:0000313" key="2">
    <source>
        <dbReference type="EMBL" id="TNV77370.1"/>
    </source>
</evidence>
<dbReference type="EMBL" id="RRYP01012029">
    <property type="protein sequence ID" value="TNV77370.1"/>
    <property type="molecule type" value="Genomic_DNA"/>
</dbReference>
<organism evidence="2 3">
    <name type="scientific">Halteria grandinella</name>
    <dbReference type="NCBI Taxonomy" id="5974"/>
    <lineage>
        <taxon>Eukaryota</taxon>
        <taxon>Sar</taxon>
        <taxon>Alveolata</taxon>
        <taxon>Ciliophora</taxon>
        <taxon>Intramacronucleata</taxon>
        <taxon>Spirotrichea</taxon>
        <taxon>Stichotrichia</taxon>
        <taxon>Sporadotrichida</taxon>
        <taxon>Halteriidae</taxon>
        <taxon>Halteria</taxon>
    </lineage>
</organism>
<sequence length="210" mass="22812">MSDNAAAQMAAFYKEHPELQDSKAVNPPAAASGPLAQPAVAKGNDQLQGSSSLAKVGQGLDPSNPDANANQQIVQVEAPQVEKDQQPKQGQNAAEVILEQQDKSEKLPYKRENDGDLPESLRASQKRRIVIGAAPADKFRGFLCKLLAPSTERIESVASTEQHADEAAALEVQIQNLEDQEYEGFIRSLKQAEPYVRLMAKALDGQIQRK</sequence>
<dbReference type="AlphaFoldDB" id="A0A8J8NMT5"/>
<feature type="compositionally biased region" description="Polar residues" evidence="1">
    <location>
        <begin position="65"/>
        <end position="74"/>
    </location>
</feature>
<comment type="caution">
    <text evidence="2">The sequence shown here is derived from an EMBL/GenBank/DDBJ whole genome shotgun (WGS) entry which is preliminary data.</text>
</comment>
<dbReference type="Proteomes" id="UP000785679">
    <property type="component" value="Unassembled WGS sequence"/>
</dbReference>
<gene>
    <name evidence="2" type="ORF">FGO68_gene6493</name>
</gene>
<name>A0A8J8NMT5_HALGN</name>
<evidence type="ECO:0000256" key="1">
    <source>
        <dbReference type="SAM" id="MobiDB-lite"/>
    </source>
</evidence>
<accession>A0A8J8NMT5</accession>
<feature type="compositionally biased region" description="Basic and acidic residues" evidence="1">
    <location>
        <begin position="100"/>
        <end position="114"/>
    </location>
</feature>
<keyword evidence="3" id="KW-1185">Reference proteome</keyword>
<evidence type="ECO:0000313" key="3">
    <source>
        <dbReference type="Proteomes" id="UP000785679"/>
    </source>
</evidence>